<name>A0A512T4L5_9MICO</name>
<keyword evidence="2" id="KW-0812">Transmembrane</keyword>
<sequence length="326" mass="34764">MSTTEARLREALHDAVDALPVADDDVARMERDLVAALAGPGRSPVGLRHRRQRWGLVAAAAVLAAAVAGALAVTGDDRGSERLPARPPTTDRPLVPAELVGTWRTVPDNRRVWAFVADGRVSVDPTAGDFLEADFKDRVVTRSGDLYTVHTEDGCDETVRIRIVAPGSAALSGQRTTCDPALGPETEETLLERVSPQPFLGGELGRPRPSTEPGFLPQSTFVEGVWLHVESGTLLAMGRPWRGELLRYVLDDDGDGKSDPDQSGRVVMPGAGPPVFQPDAATGPPPCHLAFTSLVILHDTMTTRTPPGACLRTRGAGASQTWVRIA</sequence>
<evidence type="ECO:0000313" key="3">
    <source>
        <dbReference type="EMBL" id="GEQ15103.1"/>
    </source>
</evidence>
<dbReference type="OrthoDB" id="9830924at2"/>
<reference evidence="3 4" key="1">
    <citation type="submission" date="2019-07" db="EMBL/GenBank/DDBJ databases">
        <title>Whole genome shotgun sequence of Knoellia locipacati NBRC 109775.</title>
        <authorList>
            <person name="Hosoyama A."/>
            <person name="Uohara A."/>
            <person name="Ohji S."/>
            <person name="Ichikawa N."/>
        </authorList>
    </citation>
    <scope>NUCLEOTIDE SEQUENCE [LARGE SCALE GENOMIC DNA]</scope>
    <source>
        <strain evidence="3 4">NBRC 109775</strain>
    </source>
</reference>
<feature type="transmembrane region" description="Helical" evidence="2">
    <location>
        <begin position="54"/>
        <end position="73"/>
    </location>
</feature>
<dbReference type="EMBL" id="BKBA01000012">
    <property type="protein sequence ID" value="GEQ15103.1"/>
    <property type="molecule type" value="Genomic_DNA"/>
</dbReference>
<evidence type="ECO:0000256" key="2">
    <source>
        <dbReference type="SAM" id="Phobius"/>
    </source>
</evidence>
<accession>A0A512T4L5</accession>
<comment type="caution">
    <text evidence="3">The sequence shown here is derived from an EMBL/GenBank/DDBJ whole genome shotgun (WGS) entry which is preliminary data.</text>
</comment>
<dbReference type="RefSeq" id="WP_147066871.1">
    <property type="nucleotide sequence ID" value="NZ_BAABDN010000002.1"/>
</dbReference>
<keyword evidence="2" id="KW-1133">Transmembrane helix</keyword>
<keyword evidence="2" id="KW-0472">Membrane</keyword>
<evidence type="ECO:0000313" key="4">
    <source>
        <dbReference type="Proteomes" id="UP000321793"/>
    </source>
</evidence>
<gene>
    <name evidence="3" type="ORF">KLO01_31500</name>
</gene>
<proteinExistence type="predicted"/>
<keyword evidence="4" id="KW-1185">Reference proteome</keyword>
<evidence type="ECO:0000256" key="1">
    <source>
        <dbReference type="SAM" id="MobiDB-lite"/>
    </source>
</evidence>
<protein>
    <submittedName>
        <fullName evidence="3">Uncharacterized protein</fullName>
    </submittedName>
</protein>
<dbReference type="Proteomes" id="UP000321793">
    <property type="component" value="Unassembled WGS sequence"/>
</dbReference>
<organism evidence="3 4">
    <name type="scientific">Knoellia locipacati</name>
    <dbReference type="NCBI Taxonomy" id="882824"/>
    <lineage>
        <taxon>Bacteria</taxon>
        <taxon>Bacillati</taxon>
        <taxon>Actinomycetota</taxon>
        <taxon>Actinomycetes</taxon>
        <taxon>Micrococcales</taxon>
        <taxon>Intrasporangiaceae</taxon>
        <taxon>Knoellia</taxon>
    </lineage>
</organism>
<dbReference type="AlphaFoldDB" id="A0A512T4L5"/>
<feature type="region of interest" description="Disordered" evidence="1">
    <location>
        <begin position="253"/>
        <end position="282"/>
    </location>
</feature>